<dbReference type="Gene3D" id="3.30.710.10">
    <property type="entry name" value="Potassium Channel Kv1.1, Chain A"/>
    <property type="match status" value="1"/>
</dbReference>
<feature type="compositionally biased region" description="Basic and acidic residues" evidence="1">
    <location>
        <begin position="326"/>
        <end position="335"/>
    </location>
</feature>
<name>A0A2B7YP19_POLH7</name>
<evidence type="ECO:0008006" key="4">
    <source>
        <dbReference type="Google" id="ProtNLM"/>
    </source>
</evidence>
<reference evidence="2 3" key="1">
    <citation type="submission" date="2017-10" db="EMBL/GenBank/DDBJ databases">
        <title>Comparative genomics in systemic dimorphic fungi from Ajellomycetaceae.</title>
        <authorList>
            <person name="Munoz J.F."/>
            <person name="Mcewen J.G."/>
            <person name="Clay O.K."/>
            <person name="Cuomo C.A."/>
        </authorList>
    </citation>
    <scope>NUCLEOTIDE SEQUENCE [LARGE SCALE GENOMIC DNA]</scope>
    <source>
        <strain evidence="2 3">UAMH7299</strain>
    </source>
</reference>
<comment type="caution">
    <text evidence="2">The sequence shown here is derived from an EMBL/GenBank/DDBJ whole genome shotgun (WGS) entry which is preliminary data.</text>
</comment>
<evidence type="ECO:0000313" key="3">
    <source>
        <dbReference type="Proteomes" id="UP000224634"/>
    </source>
</evidence>
<dbReference type="Proteomes" id="UP000224634">
    <property type="component" value="Unassembled WGS sequence"/>
</dbReference>
<protein>
    <recommendedName>
        <fullName evidence="4">BTB domain-containing protein</fullName>
    </recommendedName>
</protein>
<dbReference type="EMBL" id="PDNA01000031">
    <property type="protein sequence ID" value="PGH22920.1"/>
    <property type="molecule type" value="Genomic_DNA"/>
</dbReference>
<dbReference type="PANTHER" id="PTHR37538:SF1">
    <property type="entry name" value="BTB DOMAIN-CONTAINING PROTEIN"/>
    <property type="match status" value="1"/>
</dbReference>
<dbReference type="STRING" id="1447883.A0A2B7YP19"/>
<dbReference type="OrthoDB" id="3594103at2759"/>
<dbReference type="PANTHER" id="PTHR37538">
    <property type="entry name" value="BTB DOMAIN-CONTAINING PROTEIN"/>
    <property type="match status" value="1"/>
</dbReference>
<dbReference type="AlphaFoldDB" id="A0A2B7YP19"/>
<sequence length="427" mass="48525">MAKKRKSEKLNASRPAPNANDTPDTMDQGFETSSDDVGIVEYSQPSSSPYRTRPAILYIGPNKVEYTIPDYFLWPSPKLESFSRYQYDAHIQLPDVDEDVGHTFVHYLYTGAYQTLKQRSTSDTSKFTMEYRRSVLVYCAARSYALDGLETLAKRYMERFDTEVQIFDILDTARKVFPKLPEDEWWFQQYVKVKLAAAFEADENIFKHDQFLDAIGEVPTFDRLVVQIMAEIYTSKISSMANEATLIRSANESPVHIEDVGKELVVKRDSSPQASIPFSPVSARELTSEELAAAVIEKPDVDAPYDAESDEAESHDDDDDDDNDSECTHEEDSYSDKSYPTPQDPPPQEDEPVVEYITNEEPEPMEFPVAEIVVEDSPTQEMGTEESTELPPTALDESWSFRRVKAKKAKKAAAIMEGWPREFDLPC</sequence>
<evidence type="ECO:0000256" key="1">
    <source>
        <dbReference type="SAM" id="MobiDB-lite"/>
    </source>
</evidence>
<feature type="region of interest" description="Disordered" evidence="1">
    <location>
        <begin position="297"/>
        <end position="352"/>
    </location>
</feature>
<accession>A0A2B7YP19</accession>
<evidence type="ECO:0000313" key="2">
    <source>
        <dbReference type="EMBL" id="PGH22920.1"/>
    </source>
</evidence>
<keyword evidence="3" id="KW-1185">Reference proteome</keyword>
<feature type="region of interest" description="Disordered" evidence="1">
    <location>
        <begin position="1"/>
        <end position="36"/>
    </location>
</feature>
<gene>
    <name evidence="2" type="ORF">AJ80_02969</name>
</gene>
<organism evidence="2 3">
    <name type="scientific">Polytolypa hystricis (strain UAMH7299)</name>
    <dbReference type="NCBI Taxonomy" id="1447883"/>
    <lineage>
        <taxon>Eukaryota</taxon>
        <taxon>Fungi</taxon>
        <taxon>Dikarya</taxon>
        <taxon>Ascomycota</taxon>
        <taxon>Pezizomycotina</taxon>
        <taxon>Eurotiomycetes</taxon>
        <taxon>Eurotiomycetidae</taxon>
        <taxon>Onygenales</taxon>
        <taxon>Onygenales incertae sedis</taxon>
        <taxon>Polytolypa</taxon>
    </lineage>
</organism>
<feature type="compositionally biased region" description="Acidic residues" evidence="1">
    <location>
        <begin position="303"/>
        <end position="325"/>
    </location>
</feature>
<dbReference type="InterPro" id="IPR011333">
    <property type="entry name" value="SKP1/BTB/POZ_sf"/>
</dbReference>
<proteinExistence type="predicted"/>